<organism evidence="3 4">
    <name type="scientific">Karstenula rhodostoma CBS 690.94</name>
    <dbReference type="NCBI Taxonomy" id="1392251"/>
    <lineage>
        <taxon>Eukaryota</taxon>
        <taxon>Fungi</taxon>
        <taxon>Dikarya</taxon>
        <taxon>Ascomycota</taxon>
        <taxon>Pezizomycotina</taxon>
        <taxon>Dothideomycetes</taxon>
        <taxon>Pleosporomycetidae</taxon>
        <taxon>Pleosporales</taxon>
        <taxon>Massarineae</taxon>
        <taxon>Didymosphaeriaceae</taxon>
        <taxon>Karstenula</taxon>
    </lineage>
</organism>
<evidence type="ECO:0000313" key="4">
    <source>
        <dbReference type="Proteomes" id="UP000799764"/>
    </source>
</evidence>
<dbReference type="PANTHER" id="PTHR42721:SF3">
    <property type="entry name" value="BETA-D-XYLOSIDASE 5-RELATED"/>
    <property type="match status" value="1"/>
</dbReference>
<evidence type="ECO:0000313" key="3">
    <source>
        <dbReference type="EMBL" id="KAF2450834.1"/>
    </source>
</evidence>
<keyword evidence="4" id="KW-1185">Reference proteome</keyword>
<dbReference type="GO" id="GO:0031222">
    <property type="term" value="P:arabinan catabolic process"/>
    <property type="evidence" value="ECO:0007669"/>
    <property type="project" value="TreeGrafter"/>
</dbReference>
<accession>A0A9P4PT21</accession>
<reference evidence="3" key="1">
    <citation type="journal article" date="2020" name="Stud. Mycol.">
        <title>101 Dothideomycetes genomes: a test case for predicting lifestyles and emergence of pathogens.</title>
        <authorList>
            <person name="Haridas S."/>
            <person name="Albert R."/>
            <person name="Binder M."/>
            <person name="Bloem J."/>
            <person name="Labutti K."/>
            <person name="Salamov A."/>
            <person name="Andreopoulos B."/>
            <person name="Baker S."/>
            <person name="Barry K."/>
            <person name="Bills G."/>
            <person name="Bluhm B."/>
            <person name="Cannon C."/>
            <person name="Castanera R."/>
            <person name="Culley D."/>
            <person name="Daum C."/>
            <person name="Ezra D."/>
            <person name="Gonzalez J."/>
            <person name="Henrissat B."/>
            <person name="Kuo A."/>
            <person name="Liang C."/>
            <person name="Lipzen A."/>
            <person name="Lutzoni F."/>
            <person name="Magnuson J."/>
            <person name="Mondo S."/>
            <person name="Nolan M."/>
            <person name="Ohm R."/>
            <person name="Pangilinan J."/>
            <person name="Park H.-J."/>
            <person name="Ramirez L."/>
            <person name="Alfaro M."/>
            <person name="Sun H."/>
            <person name="Tritt A."/>
            <person name="Yoshinaga Y."/>
            <person name="Zwiers L.-H."/>
            <person name="Turgeon B."/>
            <person name="Goodwin S."/>
            <person name="Spatafora J."/>
            <person name="Crous P."/>
            <person name="Grigoriev I."/>
        </authorList>
    </citation>
    <scope>NUCLEOTIDE SEQUENCE</scope>
    <source>
        <strain evidence="3">CBS 690.94</strain>
    </source>
</reference>
<dbReference type="OrthoDB" id="47059at2759"/>
<dbReference type="Gene3D" id="2.60.40.10">
    <property type="entry name" value="Immunoglobulins"/>
    <property type="match status" value="1"/>
</dbReference>
<dbReference type="SMART" id="SM01217">
    <property type="entry name" value="Fn3_like"/>
    <property type="match status" value="1"/>
</dbReference>
<dbReference type="GO" id="GO:0045493">
    <property type="term" value="P:xylan catabolic process"/>
    <property type="evidence" value="ECO:0007669"/>
    <property type="project" value="InterPro"/>
</dbReference>
<feature type="non-terminal residue" evidence="3">
    <location>
        <position position="1"/>
    </location>
</feature>
<dbReference type="InterPro" id="IPR013783">
    <property type="entry name" value="Ig-like_fold"/>
</dbReference>
<comment type="caution">
    <text evidence="3">The sequence shown here is derived from an EMBL/GenBank/DDBJ whole genome shotgun (WGS) entry which is preliminary data.</text>
</comment>
<dbReference type="PANTHER" id="PTHR42721">
    <property type="entry name" value="SUGAR HYDROLASE-RELATED"/>
    <property type="match status" value="1"/>
</dbReference>
<evidence type="ECO:0000259" key="2">
    <source>
        <dbReference type="SMART" id="SM01217"/>
    </source>
</evidence>
<name>A0A9P4PT21_9PLEO</name>
<comment type="similarity">
    <text evidence="1">Belongs to the glycosyl hydrolase 3 family.</text>
</comment>
<dbReference type="InterPro" id="IPR044993">
    <property type="entry name" value="BXL"/>
</dbReference>
<dbReference type="AlphaFoldDB" id="A0A9P4PT21"/>
<dbReference type="Pfam" id="PF14310">
    <property type="entry name" value="Fn3-like"/>
    <property type="match status" value="1"/>
</dbReference>
<dbReference type="Proteomes" id="UP000799764">
    <property type="component" value="Unassembled WGS sequence"/>
</dbReference>
<gene>
    <name evidence="3" type="ORF">P171DRAFT_348679</name>
</gene>
<dbReference type="EMBL" id="MU001493">
    <property type="protein sequence ID" value="KAF2450834.1"/>
    <property type="molecule type" value="Genomic_DNA"/>
</dbReference>
<dbReference type="GO" id="GO:0046556">
    <property type="term" value="F:alpha-L-arabinofuranosidase activity"/>
    <property type="evidence" value="ECO:0007669"/>
    <property type="project" value="TreeGrafter"/>
</dbReference>
<proteinExistence type="inferred from homology"/>
<protein>
    <recommendedName>
        <fullName evidence="2">Fibronectin type III-like domain-containing protein</fullName>
    </recommendedName>
</protein>
<dbReference type="GO" id="GO:0009044">
    <property type="term" value="F:xylan 1,4-beta-xylosidase activity"/>
    <property type="evidence" value="ECO:0007669"/>
    <property type="project" value="InterPro"/>
</dbReference>
<feature type="domain" description="Fibronectin type III-like" evidence="2">
    <location>
        <begin position="62"/>
        <end position="132"/>
    </location>
</feature>
<dbReference type="InterPro" id="IPR026891">
    <property type="entry name" value="Fn3-like"/>
</dbReference>
<evidence type="ECO:0000256" key="1">
    <source>
        <dbReference type="ARBA" id="ARBA00005336"/>
    </source>
</evidence>
<sequence length="184" mass="19709">FGTGLHYTNFSSSIRSNTASSYAIADLMTTCKNSNAKYLDLCSFGSPVQVEVTNTGKTTSDYVTLAYVTGTFGPAPHPKKALVSYQRLFAISGGSSDTAILNLTLGSLARVDEKGNKVLYPGEYTLLIDNKPLAMVNFTLTGDQVMLENWPQPPANRTGKGLSGFEGYFVGGYGSDQKPISMGY</sequence>